<dbReference type="GO" id="GO:0005764">
    <property type="term" value="C:lysosome"/>
    <property type="evidence" value="ECO:0007669"/>
    <property type="project" value="TreeGrafter"/>
</dbReference>
<evidence type="ECO:0000256" key="7">
    <source>
        <dbReference type="ARBA" id="ARBA00023180"/>
    </source>
</evidence>
<feature type="transmembrane region" description="Helical" evidence="8">
    <location>
        <begin position="94"/>
        <end position="110"/>
    </location>
</feature>
<dbReference type="GO" id="GO:0003725">
    <property type="term" value="F:double-stranded RNA binding"/>
    <property type="evidence" value="ECO:0007669"/>
    <property type="project" value="TreeGrafter"/>
</dbReference>
<evidence type="ECO:0000256" key="8">
    <source>
        <dbReference type="SAM" id="Phobius"/>
    </source>
</evidence>
<evidence type="ECO:0000256" key="2">
    <source>
        <dbReference type="ARBA" id="ARBA00006618"/>
    </source>
</evidence>
<keyword evidence="6 8" id="KW-0472">Membrane</keyword>
<evidence type="ECO:0000313" key="10">
    <source>
        <dbReference type="Proteomes" id="UP001331761"/>
    </source>
</evidence>
<evidence type="ECO:0000256" key="1">
    <source>
        <dbReference type="ARBA" id="ARBA00004141"/>
    </source>
</evidence>
<keyword evidence="7" id="KW-0325">Glycoprotein</keyword>
<keyword evidence="5 8" id="KW-1133">Transmembrane helix</keyword>
<feature type="transmembrane region" description="Helical" evidence="8">
    <location>
        <begin position="37"/>
        <end position="58"/>
    </location>
</feature>
<proteinExistence type="inferred from homology"/>
<feature type="transmembrane region" description="Helical" evidence="8">
    <location>
        <begin position="157"/>
        <end position="177"/>
    </location>
</feature>
<feature type="transmembrane region" description="Helical" evidence="8">
    <location>
        <begin position="189"/>
        <end position="209"/>
    </location>
</feature>
<dbReference type="PANTHER" id="PTHR12185">
    <property type="entry name" value="SID1 TRANSMEMBRANE FAMILY MEMEBER"/>
    <property type="match status" value="1"/>
</dbReference>
<feature type="transmembrane region" description="Helical" evidence="8">
    <location>
        <begin position="12"/>
        <end position="31"/>
    </location>
</feature>
<evidence type="ECO:0000256" key="3">
    <source>
        <dbReference type="ARBA" id="ARBA00022692"/>
    </source>
</evidence>
<keyword evidence="3 8" id="KW-0812">Transmembrane</keyword>
<name>A0AAN8IMA4_TRICO</name>
<feature type="transmembrane region" description="Helical" evidence="8">
    <location>
        <begin position="240"/>
        <end position="259"/>
    </location>
</feature>
<sequence length="274" mass="30720">MRDHGVYNNYGLEICMGLSLLCGAVASTIYHLCPNSITYNLDTPFIQLLCILIILKLFGNRRETVKAQTVNMAAVFVIFVNSIITMFAKRSLTRSLVIICLPFLVLVAISKVFRPTLSPGRRGIATKRPLFVSLIAITVNILMAITFILPADRIQSNQIVTVICLINAFLYFVYYVFSKWCFGEQLCQFSRICSAVAVFLWISALYFFLVEETDWALTPAQSRARNRPCVLMSFFDYHDLWHITSALASLVTLMAVSTIDDAVSALPRGALAVF</sequence>
<organism evidence="9 10">
    <name type="scientific">Trichostrongylus colubriformis</name>
    <name type="common">Black scour worm</name>
    <dbReference type="NCBI Taxonomy" id="6319"/>
    <lineage>
        <taxon>Eukaryota</taxon>
        <taxon>Metazoa</taxon>
        <taxon>Ecdysozoa</taxon>
        <taxon>Nematoda</taxon>
        <taxon>Chromadorea</taxon>
        <taxon>Rhabditida</taxon>
        <taxon>Rhabditina</taxon>
        <taxon>Rhabditomorpha</taxon>
        <taxon>Strongyloidea</taxon>
        <taxon>Trichostrongylidae</taxon>
        <taxon>Trichostrongylus</taxon>
    </lineage>
</organism>
<dbReference type="PANTHER" id="PTHR12185:SF14">
    <property type="entry name" value="CHOLESTEROL UPTAKE PROTEIN 1"/>
    <property type="match status" value="1"/>
</dbReference>
<comment type="subcellular location">
    <subcellularLocation>
        <location evidence="1">Membrane</location>
        <topology evidence="1">Multi-pass membrane protein</topology>
    </subcellularLocation>
</comment>
<evidence type="ECO:0000256" key="5">
    <source>
        <dbReference type="ARBA" id="ARBA00022989"/>
    </source>
</evidence>
<accession>A0AAN8IMA4</accession>
<dbReference type="GO" id="GO:0005886">
    <property type="term" value="C:plasma membrane"/>
    <property type="evidence" value="ECO:0007669"/>
    <property type="project" value="TreeGrafter"/>
</dbReference>
<evidence type="ECO:0000313" key="9">
    <source>
        <dbReference type="EMBL" id="KAK5979799.1"/>
    </source>
</evidence>
<dbReference type="GO" id="GO:0051033">
    <property type="term" value="F:RNA transmembrane transporter activity"/>
    <property type="evidence" value="ECO:0007669"/>
    <property type="project" value="TreeGrafter"/>
</dbReference>
<protein>
    <submittedName>
        <fullName evidence="9">Uncharacterized protein</fullName>
    </submittedName>
</protein>
<dbReference type="AlphaFoldDB" id="A0AAN8IMA4"/>
<keyword evidence="4" id="KW-0732">Signal</keyword>
<evidence type="ECO:0000256" key="6">
    <source>
        <dbReference type="ARBA" id="ARBA00023136"/>
    </source>
</evidence>
<evidence type="ECO:0000256" key="4">
    <source>
        <dbReference type="ARBA" id="ARBA00022729"/>
    </source>
</evidence>
<feature type="transmembrane region" description="Helical" evidence="8">
    <location>
        <begin position="130"/>
        <end position="151"/>
    </location>
</feature>
<comment type="similarity">
    <text evidence="2">Belongs to the SID1 family.</text>
</comment>
<keyword evidence="10" id="KW-1185">Reference proteome</keyword>
<dbReference type="Proteomes" id="UP001331761">
    <property type="component" value="Unassembled WGS sequence"/>
</dbReference>
<comment type="caution">
    <text evidence="9">The sequence shown here is derived from an EMBL/GenBank/DDBJ whole genome shotgun (WGS) entry which is preliminary data.</text>
</comment>
<reference evidence="9 10" key="1">
    <citation type="submission" date="2019-10" db="EMBL/GenBank/DDBJ databases">
        <title>Assembly and Annotation for the nematode Trichostrongylus colubriformis.</title>
        <authorList>
            <person name="Martin J."/>
        </authorList>
    </citation>
    <scope>NUCLEOTIDE SEQUENCE [LARGE SCALE GENOMIC DNA]</scope>
    <source>
        <strain evidence="9">G859</strain>
        <tissue evidence="9">Whole worm</tissue>
    </source>
</reference>
<dbReference type="EMBL" id="WIXE01007964">
    <property type="protein sequence ID" value="KAK5979799.1"/>
    <property type="molecule type" value="Genomic_DNA"/>
</dbReference>
<feature type="transmembrane region" description="Helical" evidence="8">
    <location>
        <begin position="70"/>
        <end position="88"/>
    </location>
</feature>
<gene>
    <name evidence="9" type="ORF">GCK32_011744</name>
</gene>
<dbReference type="InterPro" id="IPR025958">
    <property type="entry name" value="SID1_TM_fam"/>
</dbReference>
<dbReference type="Pfam" id="PF13965">
    <property type="entry name" value="SID-1_RNA_chan"/>
    <property type="match status" value="1"/>
</dbReference>